<dbReference type="InterPro" id="IPR036864">
    <property type="entry name" value="Zn2-C6_fun-type_DNA-bd_sf"/>
</dbReference>
<dbReference type="PANTHER" id="PTHR37534:SF7">
    <property type="entry name" value="TRANSCRIPTIONAL ACTIVATOR PROTEIN UGA3"/>
    <property type="match status" value="1"/>
</dbReference>
<evidence type="ECO:0000313" key="8">
    <source>
        <dbReference type="Proteomes" id="UP000042958"/>
    </source>
</evidence>
<dbReference type="GO" id="GO:0045944">
    <property type="term" value="P:positive regulation of transcription by RNA polymerase II"/>
    <property type="evidence" value="ECO:0007669"/>
    <property type="project" value="TreeGrafter"/>
</dbReference>
<evidence type="ECO:0000256" key="4">
    <source>
        <dbReference type="ARBA" id="ARBA00023163"/>
    </source>
</evidence>
<dbReference type="Gene3D" id="4.10.240.10">
    <property type="entry name" value="Zn(2)-C6 fungal-type DNA-binding domain"/>
    <property type="match status" value="1"/>
</dbReference>
<gene>
    <name evidence="7" type="ORF">PMG11_00704</name>
</gene>
<dbReference type="GO" id="GO:0005634">
    <property type="term" value="C:nucleus"/>
    <property type="evidence" value="ECO:0007669"/>
    <property type="project" value="UniProtKB-SubCell"/>
</dbReference>
<organism evidence="7 8">
    <name type="scientific">Penicillium brasilianum</name>
    <dbReference type="NCBI Taxonomy" id="104259"/>
    <lineage>
        <taxon>Eukaryota</taxon>
        <taxon>Fungi</taxon>
        <taxon>Dikarya</taxon>
        <taxon>Ascomycota</taxon>
        <taxon>Pezizomycotina</taxon>
        <taxon>Eurotiomycetes</taxon>
        <taxon>Eurotiomycetidae</taxon>
        <taxon>Eurotiales</taxon>
        <taxon>Aspergillaceae</taxon>
        <taxon>Penicillium</taxon>
    </lineage>
</organism>
<keyword evidence="8" id="KW-1185">Reference proteome</keyword>
<feature type="compositionally biased region" description="Low complexity" evidence="6">
    <location>
        <begin position="70"/>
        <end position="92"/>
    </location>
</feature>
<evidence type="ECO:0000256" key="3">
    <source>
        <dbReference type="ARBA" id="ARBA00023125"/>
    </source>
</evidence>
<comment type="subcellular location">
    <subcellularLocation>
        <location evidence="1">Nucleus</location>
    </subcellularLocation>
</comment>
<proteinExistence type="predicted"/>
<name>A0A0F7TD60_PENBI</name>
<dbReference type="Proteomes" id="UP000042958">
    <property type="component" value="Unassembled WGS sequence"/>
</dbReference>
<keyword evidence="4" id="KW-0804">Transcription</keyword>
<keyword evidence="2" id="KW-0805">Transcription regulation</keyword>
<dbReference type="EMBL" id="CDHK01000001">
    <property type="protein sequence ID" value="CEJ54390.1"/>
    <property type="molecule type" value="Genomic_DNA"/>
</dbReference>
<sequence>MVLKACDRCYSSKEKCTFTGNDQQCTRCRRLKIVCSTSRRNRRIGRRPAAKAFPHGEMQVWSVDSDQQIGTRPQQRSQSTSSGGSSSQSTLTRRSKSISPSNDSVEEVGTPQSRDTVVLAPERLLASPLTLKTASDALRTVMDPEQFSVIHMPFMLGPSFAPESQKTVYTILCLSGPTLTEGYLAFLGMMTRYQRSLVLRQQEPDMVKAAKGLQRLRDAKITQDYDAACTLFLGQTMYVFNVLTAPESSMAHSIVRSALMSTKAWIPRLIHFPIMDTILMTPLLIDTVECLVRREVPIIRLPSTDRIIVDRYAGVCATLLPLLYDLCVCSHTMRTGVLAVGESPSGMYEQLADIERVILDWKPPNTPEILLKHGQYEVLAMMTQANAYRLAALLIIHRLRYPLGVEDETARDLANSIFSIMTHFAESAVQQTTALPVVFPLTMAMIEIEGPGEKLWEKLSLFAVQSRSATRLQGFIKQVRACRETGYEGLWFDVVDTQLHVAMPP</sequence>
<accession>A0A0F7TD60</accession>
<feature type="region of interest" description="Disordered" evidence="6">
    <location>
        <begin position="46"/>
        <end position="116"/>
    </location>
</feature>
<dbReference type="Pfam" id="PF11951">
    <property type="entry name" value="Fungal_trans_2"/>
    <property type="match status" value="1"/>
</dbReference>
<evidence type="ECO:0008006" key="9">
    <source>
        <dbReference type="Google" id="ProtNLM"/>
    </source>
</evidence>
<dbReference type="GO" id="GO:0000981">
    <property type="term" value="F:DNA-binding transcription factor activity, RNA polymerase II-specific"/>
    <property type="evidence" value="ECO:0007669"/>
    <property type="project" value="InterPro"/>
</dbReference>
<evidence type="ECO:0000256" key="5">
    <source>
        <dbReference type="ARBA" id="ARBA00023242"/>
    </source>
</evidence>
<dbReference type="SUPFAM" id="SSF57701">
    <property type="entry name" value="Zn2/Cys6 DNA-binding domain"/>
    <property type="match status" value="1"/>
</dbReference>
<evidence type="ECO:0000256" key="2">
    <source>
        <dbReference type="ARBA" id="ARBA00023015"/>
    </source>
</evidence>
<dbReference type="CDD" id="cd00067">
    <property type="entry name" value="GAL4"/>
    <property type="match status" value="1"/>
</dbReference>
<protein>
    <recommendedName>
        <fullName evidence="9">Zn(2)-C6 fungal-type domain-containing protein</fullName>
    </recommendedName>
</protein>
<dbReference type="InterPro" id="IPR001138">
    <property type="entry name" value="Zn2Cys6_DnaBD"/>
</dbReference>
<dbReference type="InterPro" id="IPR021858">
    <property type="entry name" value="Fun_TF"/>
</dbReference>
<dbReference type="GO" id="GO:0008270">
    <property type="term" value="F:zinc ion binding"/>
    <property type="evidence" value="ECO:0007669"/>
    <property type="project" value="InterPro"/>
</dbReference>
<reference evidence="8" key="1">
    <citation type="journal article" date="2015" name="Genome Announc.">
        <title>Draft genome sequence of the fungus Penicillium brasilianum MG11.</title>
        <authorList>
            <person name="Horn F."/>
            <person name="Linde J."/>
            <person name="Mattern D.J."/>
            <person name="Walther G."/>
            <person name="Guthke R."/>
            <person name="Brakhage A.A."/>
            <person name="Valiante V."/>
        </authorList>
    </citation>
    <scope>NUCLEOTIDE SEQUENCE [LARGE SCALE GENOMIC DNA]</scope>
    <source>
        <strain evidence="8">MG11</strain>
    </source>
</reference>
<keyword evidence="5" id="KW-0539">Nucleus</keyword>
<dbReference type="GO" id="GO:0000976">
    <property type="term" value="F:transcription cis-regulatory region binding"/>
    <property type="evidence" value="ECO:0007669"/>
    <property type="project" value="TreeGrafter"/>
</dbReference>
<evidence type="ECO:0000256" key="1">
    <source>
        <dbReference type="ARBA" id="ARBA00004123"/>
    </source>
</evidence>
<keyword evidence="3" id="KW-0238">DNA-binding</keyword>
<evidence type="ECO:0000256" key="6">
    <source>
        <dbReference type="SAM" id="MobiDB-lite"/>
    </source>
</evidence>
<dbReference type="PANTHER" id="PTHR37534">
    <property type="entry name" value="TRANSCRIPTIONAL ACTIVATOR PROTEIN UGA3"/>
    <property type="match status" value="1"/>
</dbReference>
<dbReference type="AlphaFoldDB" id="A0A0F7TD60"/>
<dbReference type="OrthoDB" id="4137815at2759"/>
<evidence type="ECO:0000313" key="7">
    <source>
        <dbReference type="EMBL" id="CEJ54390.1"/>
    </source>
</evidence>